<gene>
    <name evidence="1" type="ORF">RhiirC2_786531</name>
</gene>
<sequence length="180" mass="20906">MTCSPDLNLIETAFTTINQFLKRNQYFVDVNYNPMYPLLIACSQITPQMAILENLDIFKNVFITSASQEEMPDDLDDGYNGYGRYNKYERLSYYTYLKSLELIMKSEYEKRCDKAKLLYDDYKKASKNLLLKVFKYVVCKALISPGLIWQSGPKIRIGPVWVDASIWTKIFDLVQSNPGL</sequence>
<dbReference type="AlphaFoldDB" id="A0A2N1MU65"/>
<organism evidence="1 2">
    <name type="scientific">Rhizophagus irregularis</name>
    <dbReference type="NCBI Taxonomy" id="588596"/>
    <lineage>
        <taxon>Eukaryota</taxon>
        <taxon>Fungi</taxon>
        <taxon>Fungi incertae sedis</taxon>
        <taxon>Mucoromycota</taxon>
        <taxon>Glomeromycotina</taxon>
        <taxon>Glomeromycetes</taxon>
        <taxon>Glomerales</taxon>
        <taxon>Glomeraceae</taxon>
        <taxon>Rhizophagus</taxon>
    </lineage>
</organism>
<dbReference type="VEuPathDB" id="FungiDB:FUN_016198"/>
<proteinExistence type="predicted"/>
<reference evidence="1 2" key="1">
    <citation type="submission" date="2016-04" db="EMBL/GenBank/DDBJ databases">
        <title>Genome analyses suggest a sexual origin of heterokaryosis in a supposedly ancient asexual fungus.</title>
        <authorList>
            <person name="Ropars J."/>
            <person name="Sedzielewska K."/>
            <person name="Noel J."/>
            <person name="Charron P."/>
            <person name="Farinelli L."/>
            <person name="Marton T."/>
            <person name="Kruger M."/>
            <person name="Pelin A."/>
            <person name="Brachmann A."/>
            <person name="Corradi N."/>
        </authorList>
    </citation>
    <scope>NUCLEOTIDE SEQUENCE [LARGE SCALE GENOMIC DNA]</scope>
    <source>
        <strain evidence="1 2">C2</strain>
    </source>
</reference>
<dbReference type="Proteomes" id="UP000233469">
    <property type="component" value="Unassembled WGS sequence"/>
</dbReference>
<name>A0A2N1MU65_9GLOM</name>
<dbReference type="EMBL" id="LLXL01001314">
    <property type="protein sequence ID" value="PKK65173.1"/>
    <property type="molecule type" value="Genomic_DNA"/>
</dbReference>
<protein>
    <submittedName>
        <fullName evidence="1">Uncharacterized protein</fullName>
    </submittedName>
</protein>
<comment type="caution">
    <text evidence="1">The sequence shown here is derived from an EMBL/GenBank/DDBJ whole genome shotgun (WGS) entry which is preliminary data.</text>
</comment>
<reference evidence="1 2" key="2">
    <citation type="submission" date="2017-10" db="EMBL/GenBank/DDBJ databases">
        <title>Extensive intraspecific genome diversity in a model arbuscular mycorrhizal fungus.</title>
        <authorList>
            <person name="Chen E.C.H."/>
            <person name="Morin E."/>
            <person name="Baudet D."/>
            <person name="Noel J."/>
            <person name="Ndikumana S."/>
            <person name="Charron P."/>
            <person name="St-Onge C."/>
            <person name="Giorgi J."/>
            <person name="Grigoriev I.V."/>
            <person name="Roux C."/>
            <person name="Martin F.M."/>
            <person name="Corradi N."/>
        </authorList>
    </citation>
    <scope>NUCLEOTIDE SEQUENCE [LARGE SCALE GENOMIC DNA]</scope>
    <source>
        <strain evidence="1 2">C2</strain>
    </source>
</reference>
<evidence type="ECO:0000313" key="2">
    <source>
        <dbReference type="Proteomes" id="UP000233469"/>
    </source>
</evidence>
<evidence type="ECO:0000313" key="1">
    <source>
        <dbReference type="EMBL" id="PKK65173.1"/>
    </source>
</evidence>
<accession>A0A2N1MU65</accession>